<evidence type="ECO:0000313" key="2">
    <source>
        <dbReference type="Proteomes" id="UP000480312"/>
    </source>
</evidence>
<dbReference type="EMBL" id="JAAEHK010000014">
    <property type="protein sequence ID" value="NDL71144.1"/>
    <property type="molecule type" value="Genomic_DNA"/>
</dbReference>
<name>A0A7C9JTH0_9GAMM</name>
<dbReference type="AlphaFoldDB" id="A0A7C9JTH0"/>
<sequence length="137" mass="15764">MLKFSVDAYRPLTITETSQIEDLREALILRAQAFEQNYLHFGSSLSSTELSKPGPSSILIQSLLERLKIEQKNYPVPLDTEAVIEYERIWFDIHWLDADPLIDAILLAMKSEHSPLSETEIYRLCYRLAYIFASVVA</sequence>
<dbReference type="RefSeq" id="WP_162219009.1">
    <property type="nucleotide sequence ID" value="NZ_JAAEHK010000014.1"/>
</dbReference>
<dbReference type="Proteomes" id="UP000480312">
    <property type="component" value="Unassembled WGS sequence"/>
</dbReference>
<evidence type="ECO:0000313" key="1">
    <source>
        <dbReference type="EMBL" id="NDL71144.1"/>
    </source>
</evidence>
<comment type="caution">
    <text evidence="1">The sequence shown here is derived from an EMBL/GenBank/DDBJ whole genome shotgun (WGS) entry which is preliminary data.</text>
</comment>
<protein>
    <submittedName>
        <fullName evidence="1">Uncharacterized protein</fullName>
    </submittedName>
</protein>
<accession>A0A7C9JTH0</accession>
<proteinExistence type="predicted"/>
<reference evidence="1 2" key="1">
    <citation type="submission" date="2020-01" db="EMBL/GenBank/DDBJ databases">
        <title>Whole genome sequencing of Halomonas alkaliphila strain LS44.</title>
        <authorList>
            <person name="Kumar S."/>
            <person name="Paul D."/>
            <person name="Shouche Y."/>
            <person name="Suryavanshi M.V."/>
        </authorList>
    </citation>
    <scope>NUCLEOTIDE SEQUENCE [LARGE SCALE GENOMIC DNA]</scope>
    <source>
        <strain evidence="1 2">LS44</strain>
    </source>
</reference>
<organism evidence="1 2">
    <name type="scientific">Vreelandella alkaliphila</name>
    <dbReference type="NCBI Taxonomy" id="272774"/>
    <lineage>
        <taxon>Bacteria</taxon>
        <taxon>Pseudomonadati</taxon>
        <taxon>Pseudomonadota</taxon>
        <taxon>Gammaproteobacteria</taxon>
        <taxon>Oceanospirillales</taxon>
        <taxon>Halomonadaceae</taxon>
        <taxon>Vreelandella</taxon>
    </lineage>
</organism>
<gene>
    <name evidence="1" type="ORF">GPL32_11605</name>
</gene>